<sequence>MHDKCKSTHIQEHGYSPNRSIILKILSATSSWKKDRPSQVCCLELEKIEVCPCQKA</sequence>
<reference evidence="1" key="1">
    <citation type="submission" date="2014-12" db="EMBL/GenBank/DDBJ databases">
        <title>Insight into the proteome of Arion vulgaris.</title>
        <authorList>
            <person name="Aradska J."/>
            <person name="Bulat T."/>
            <person name="Smidak R."/>
            <person name="Sarate P."/>
            <person name="Gangsoo J."/>
            <person name="Sialana F."/>
            <person name="Bilban M."/>
            <person name="Lubec G."/>
        </authorList>
    </citation>
    <scope>NUCLEOTIDE SEQUENCE</scope>
    <source>
        <tissue evidence="1">Skin</tissue>
    </source>
</reference>
<dbReference type="AlphaFoldDB" id="A0A0B6ZFW9"/>
<protein>
    <submittedName>
        <fullName evidence="1">Uncharacterized protein</fullName>
    </submittedName>
</protein>
<organism evidence="1">
    <name type="scientific">Arion vulgaris</name>
    <dbReference type="NCBI Taxonomy" id="1028688"/>
    <lineage>
        <taxon>Eukaryota</taxon>
        <taxon>Metazoa</taxon>
        <taxon>Spiralia</taxon>
        <taxon>Lophotrochozoa</taxon>
        <taxon>Mollusca</taxon>
        <taxon>Gastropoda</taxon>
        <taxon>Heterobranchia</taxon>
        <taxon>Euthyneura</taxon>
        <taxon>Panpulmonata</taxon>
        <taxon>Eupulmonata</taxon>
        <taxon>Stylommatophora</taxon>
        <taxon>Helicina</taxon>
        <taxon>Arionoidea</taxon>
        <taxon>Arionidae</taxon>
        <taxon>Arion</taxon>
    </lineage>
</organism>
<name>A0A0B6ZFW9_9EUPU</name>
<accession>A0A0B6ZFW9</accession>
<dbReference type="EMBL" id="HACG01020462">
    <property type="protein sequence ID" value="CEK67327.1"/>
    <property type="molecule type" value="Transcribed_RNA"/>
</dbReference>
<evidence type="ECO:0000313" key="1">
    <source>
        <dbReference type="EMBL" id="CEK67327.1"/>
    </source>
</evidence>
<gene>
    <name evidence="1" type="primary">ORF62202</name>
</gene>
<proteinExistence type="predicted"/>